<sequence>MVDLYRQLKGKHPFGGIFQFMQPVALITDPVMVRNVTVRDFRHFYDRGGFTNAAHDPLSGSLLNGEGKRWSTIRQATVPVFATSKLKAIHPVMAQLVDRFRVALNEQLLTRGGEKVELKHWVARLTMSIAGGVLLGIDGNCLNDIRDEGLYGQMGRKTFLVPKLWELFLMTSFRPVAKKIGLRLHSPDLCELFRQMTNDIIGYRKAHPELRRNDLVDRLLKLTEKTDSDEGLSESEIVANVYIFFTASYEATSTIVTFCLYELAQQPDVQERARNCALETRAKYGELTYDSLSDMPYIDQCLNETLRKYPSGINMIRVVTEDYAVPDSEVVLPKGLHVIIPVYAIHHDAEYYPDPERFDPERFSPEACAARKPYTFLAFGEGPKICIAHRLGRMQLRLIVASLLCSYRFECCPETPLGRSTAHSVIMINDGFLVKVRRIE</sequence>
<dbReference type="PRINTS" id="PR00385">
    <property type="entry name" value="P450"/>
</dbReference>
<keyword evidence="10 13" id="KW-0408">Iron</keyword>
<keyword evidence="9 14" id="KW-0560">Oxidoreductase</keyword>
<feature type="binding site" description="axial binding residue" evidence="13">
    <location>
        <position position="386"/>
    </location>
    <ligand>
        <name>heme</name>
        <dbReference type="ChEBI" id="CHEBI:30413"/>
    </ligand>
    <ligandPart>
        <name>Fe</name>
        <dbReference type="ChEBI" id="CHEBI:18248"/>
    </ligandPart>
</feature>
<evidence type="ECO:0000256" key="9">
    <source>
        <dbReference type="ARBA" id="ARBA00023002"/>
    </source>
</evidence>
<evidence type="ECO:0000256" key="11">
    <source>
        <dbReference type="ARBA" id="ARBA00023033"/>
    </source>
</evidence>
<dbReference type="InterPro" id="IPR017972">
    <property type="entry name" value="Cyt_P450_CS"/>
</dbReference>
<keyword evidence="5 13" id="KW-0349">Heme</keyword>
<keyword evidence="11 14" id="KW-0503">Monooxygenase</keyword>
<accession>A0AAG5D7Y4</accession>
<comment type="subcellular location">
    <subcellularLocation>
        <location evidence="3">Endoplasmic reticulum membrane</location>
        <topology evidence="3">Peripheral membrane protein</topology>
    </subcellularLocation>
    <subcellularLocation>
        <location evidence="2">Microsome membrane</location>
        <topology evidence="2">Peripheral membrane protein</topology>
    </subcellularLocation>
</comment>
<evidence type="ECO:0000313" key="15">
    <source>
        <dbReference type="EnsemblMetazoa" id="ENSAATROPP006959"/>
    </source>
</evidence>
<dbReference type="InterPro" id="IPR036396">
    <property type="entry name" value="Cyt_P450_sf"/>
</dbReference>
<dbReference type="InterPro" id="IPR002401">
    <property type="entry name" value="Cyt_P450_E_grp-I"/>
</dbReference>
<evidence type="ECO:0000256" key="6">
    <source>
        <dbReference type="ARBA" id="ARBA00022723"/>
    </source>
</evidence>
<dbReference type="AlphaFoldDB" id="A0AAG5D7Y4"/>
<evidence type="ECO:0000256" key="8">
    <source>
        <dbReference type="ARBA" id="ARBA00022848"/>
    </source>
</evidence>
<evidence type="ECO:0000256" key="3">
    <source>
        <dbReference type="ARBA" id="ARBA00004406"/>
    </source>
</evidence>
<dbReference type="EnsemblMetazoa" id="ENSAATROPT007755">
    <property type="protein sequence ID" value="ENSAATROPP006959"/>
    <property type="gene ID" value="ENSAATROPG006317"/>
</dbReference>
<keyword evidence="8" id="KW-0492">Microsome</keyword>
<evidence type="ECO:0000256" key="1">
    <source>
        <dbReference type="ARBA" id="ARBA00001971"/>
    </source>
</evidence>
<keyword evidence="7" id="KW-0256">Endoplasmic reticulum</keyword>
<evidence type="ECO:0000313" key="16">
    <source>
        <dbReference type="Proteomes" id="UP000075880"/>
    </source>
</evidence>
<dbReference type="GO" id="GO:0004497">
    <property type="term" value="F:monooxygenase activity"/>
    <property type="evidence" value="ECO:0007669"/>
    <property type="project" value="UniProtKB-KW"/>
</dbReference>
<dbReference type="GO" id="GO:0005506">
    <property type="term" value="F:iron ion binding"/>
    <property type="evidence" value="ECO:0007669"/>
    <property type="project" value="InterPro"/>
</dbReference>
<dbReference type="GO" id="GO:0020037">
    <property type="term" value="F:heme binding"/>
    <property type="evidence" value="ECO:0007669"/>
    <property type="project" value="InterPro"/>
</dbReference>
<dbReference type="InterPro" id="IPR001128">
    <property type="entry name" value="Cyt_P450"/>
</dbReference>
<dbReference type="PRINTS" id="PR00463">
    <property type="entry name" value="EP450I"/>
</dbReference>
<name>A0AAG5D7Y4_ANOAO</name>
<dbReference type="PANTHER" id="PTHR24292:SF103">
    <property type="entry name" value="CYTOCHROME P450 6BS1"/>
    <property type="match status" value="1"/>
</dbReference>
<comment type="cofactor">
    <cofactor evidence="1 13">
        <name>heme</name>
        <dbReference type="ChEBI" id="CHEBI:30413"/>
    </cofactor>
</comment>
<dbReference type="PANTHER" id="PTHR24292">
    <property type="entry name" value="CYTOCHROME P450"/>
    <property type="match status" value="1"/>
</dbReference>
<dbReference type="SUPFAM" id="SSF48264">
    <property type="entry name" value="Cytochrome P450"/>
    <property type="match status" value="1"/>
</dbReference>
<evidence type="ECO:0008006" key="17">
    <source>
        <dbReference type="Google" id="ProtNLM"/>
    </source>
</evidence>
<dbReference type="FunFam" id="1.10.630.10:FF:000182">
    <property type="entry name" value="Cytochrome P450 3A4"/>
    <property type="match status" value="1"/>
</dbReference>
<organism evidence="15 16">
    <name type="scientific">Anopheles atroparvus</name>
    <name type="common">European mosquito</name>
    <dbReference type="NCBI Taxonomy" id="41427"/>
    <lineage>
        <taxon>Eukaryota</taxon>
        <taxon>Metazoa</taxon>
        <taxon>Ecdysozoa</taxon>
        <taxon>Arthropoda</taxon>
        <taxon>Hexapoda</taxon>
        <taxon>Insecta</taxon>
        <taxon>Pterygota</taxon>
        <taxon>Neoptera</taxon>
        <taxon>Endopterygota</taxon>
        <taxon>Diptera</taxon>
        <taxon>Nematocera</taxon>
        <taxon>Culicoidea</taxon>
        <taxon>Culicidae</taxon>
        <taxon>Anophelinae</taxon>
        <taxon>Anopheles</taxon>
    </lineage>
</organism>
<evidence type="ECO:0000256" key="7">
    <source>
        <dbReference type="ARBA" id="ARBA00022824"/>
    </source>
</evidence>
<evidence type="ECO:0000256" key="5">
    <source>
        <dbReference type="ARBA" id="ARBA00022617"/>
    </source>
</evidence>
<dbReference type="InterPro" id="IPR050476">
    <property type="entry name" value="Insect_CytP450_Detox"/>
</dbReference>
<evidence type="ECO:0000256" key="2">
    <source>
        <dbReference type="ARBA" id="ARBA00004174"/>
    </source>
</evidence>
<dbReference type="GO" id="GO:0005789">
    <property type="term" value="C:endoplasmic reticulum membrane"/>
    <property type="evidence" value="ECO:0007669"/>
    <property type="project" value="UniProtKB-SubCell"/>
</dbReference>
<dbReference type="PROSITE" id="PS00086">
    <property type="entry name" value="CYTOCHROME_P450"/>
    <property type="match status" value="1"/>
</dbReference>
<evidence type="ECO:0000256" key="10">
    <source>
        <dbReference type="ARBA" id="ARBA00023004"/>
    </source>
</evidence>
<keyword evidence="6 13" id="KW-0479">Metal-binding</keyword>
<comment type="similarity">
    <text evidence="4 14">Belongs to the cytochrome P450 family.</text>
</comment>
<dbReference type="Pfam" id="PF00067">
    <property type="entry name" value="p450"/>
    <property type="match status" value="1"/>
</dbReference>
<dbReference type="GO" id="GO:0016705">
    <property type="term" value="F:oxidoreductase activity, acting on paired donors, with incorporation or reduction of molecular oxygen"/>
    <property type="evidence" value="ECO:0007669"/>
    <property type="project" value="InterPro"/>
</dbReference>
<evidence type="ECO:0000256" key="4">
    <source>
        <dbReference type="ARBA" id="ARBA00010617"/>
    </source>
</evidence>
<keyword evidence="12" id="KW-0472">Membrane</keyword>
<dbReference type="Proteomes" id="UP000075880">
    <property type="component" value="Unassembled WGS sequence"/>
</dbReference>
<evidence type="ECO:0000256" key="14">
    <source>
        <dbReference type="RuleBase" id="RU000461"/>
    </source>
</evidence>
<dbReference type="CDD" id="cd11056">
    <property type="entry name" value="CYP6-like"/>
    <property type="match status" value="1"/>
</dbReference>
<reference evidence="15" key="1">
    <citation type="submission" date="2024-04" db="UniProtKB">
        <authorList>
            <consortium name="EnsemblMetazoa"/>
        </authorList>
    </citation>
    <scope>IDENTIFICATION</scope>
    <source>
        <strain evidence="15">EBRO</strain>
    </source>
</reference>
<evidence type="ECO:0000256" key="12">
    <source>
        <dbReference type="ARBA" id="ARBA00023136"/>
    </source>
</evidence>
<protein>
    <recommendedName>
        <fullName evidence="17">Cytochrome P450</fullName>
    </recommendedName>
</protein>
<keyword evidence="16" id="KW-1185">Reference proteome</keyword>
<evidence type="ECO:0000256" key="13">
    <source>
        <dbReference type="PIRSR" id="PIRSR602401-1"/>
    </source>
</evidence>
<dbReference type="Gene3D" id="1.10.630.10">
    <property type="entry name" value="Cytochrome P450"/>
    <property type="match status" value="1"/>
</dbReference>
<proteinExistence type="inferred from homology"/>